<feature type="region of interest" description="Disordered" evidence="1">
    <location>
        <begin position="37"/>
        <end position="82"/>
    </location>
</feature>
<organism evidence="3 4">
    <name type="scientific">Homarus americanus</name>
    <name type="common">American lobster</name>
    <dbReference type="NCBI Taxonomy" id="6706"/>
    <lineage>
        <taxon>Eukaryota</taxon>
        <taxon>Metazoa</taxon>
        <taxon>Ecdysozoa</taxon>
        <taxon>Arthropoda</taxon>
        <taxon>Crustacea</taxon>
        <taxon>Multicrustacea</taxon>
        <taxon>Malacostraca</taxon>
        <taxon>Eumalacostraca</taxon>
        <taxon>Eucarida</taxon>
        <taxon>Decapoda</taxon>
        <taxon>Pleocyemata</taxon>
        <taxon>Astacidea</taxon>
        <taxon>Nephropoidea</taxon>
        <taxon>Nephropidae</taxon>
        <taxon>Homarus</taxon>
    </lineage>
</organism>
<proteinExistence type="predicted"/>
<gene>
    <name evidence="3" type="ORF">Hamer_G001948</name>
</gene>
<reference evidence="3" key="1">
    <citation type="journal article" date="2021" name="Sci. Adv.">
        <title>The American lobster genome reveals insights on longevity, neural, and immune adaptations.</title>
        <authorList>
            <person name="Polinski J.M."/>
            <person name="Zimin A.V."/>
            <person name="Clark K.F."/>
            <person name="Kohn A.B."/>
            <person name="Sadowski N."/>
            <person name="Timp W."/>
            <person name="Ptitsyn A."/>
            <person name="Khanna P."/>
            <person name="Romanova D.Y."/>
            <person name="Williams P."/>
            <person name="Greenwood S.J."/>
            <person name="Moroz L.L."/>
            <person name="Walt D.R."/>
            <person name="Bodnar A.G."/>
        </authorList>
    </citation>
    <scope>NUCLEOTIDE SEQUENCE</scope>
    <source>
        <strain evidence="3">GMGI-L3</strain>
    </source>
</reference>
<evidence type="ECO:0000313" key="4">
    <source>
        <dbReference type="Proteomes" id="UP000747542"/>
    </source>
</evidence>
<dbReference type="Proteomes" id="UP000747542">
    <property type="component" value="Unassembled WGS sequence"/>
</dbReference>
<evidence type="ECO:0000313" key="3">
    <source>
        <dbReference type="EMBL" id="KAG7162930.1"/>
    </source>
</evidence>
<dbReference type="PANTHER" id="PTHR33395">
    <property type="entry name" value="TRANSCRIPTASE, PUTATIVE-RELATED-RELATED"/>
    <property type="match status" value="1"/>
</dbReference>
<evidence type="ECO:0000259" key="2">
    <source>
        <dbReference type="Pfam" id="PF00078"/>
    </source>
</evidence>
<dbReference type="AlphaFoldDB" id="A0A8J5JRK7"/>
<dbReference type="PANTHER" id="PTHR33395:SF22">
    <property type="entry name" value="REVERSE TRANSCRIPTASE DOMAIN-CONTAINING PROTEIN"/>
    <property type="match status" value="1"/>
</dbReference>
<dbReference type="InterPro" id="IPR000477">
    <property type="entry name" value="RT_dom"/>
</dbReference>
<feature type="domain" description="Reverse transcriptase" evidence="2">
    <location>
        <begin position="502"/>
        <end position="626"/>
    </location>
</feature>
<keyword evidence="3" id="KW-0548">Nucleotidyltransferase</keyword>
<sequence length="655" mass="73283">MKVPPTQDLASPTLLDTIYDLDANTNSIPLQQAVYQSSPSVCQQAPPHNRGSPSNQFVHVPSPHPSHQQSRGMKSKNGRTAKNGDQACCTSCVRPVHTPDSFLTGDTPGWTSPYWASLILTRPQGLNPSQTTSQAHNAAAPPHCGLQPVGQERLSRDGGRCGCLAVCFKEALQIQVLQADIPAWMEALFFRVVLAGGAALLLCDLYRSQWQGRAPLDFLKEHLDDHLTRHNCQHVMIKEDLSYYLVQDSYDNLLAVQGLVDHVDFSTIIHEGLRDPVISDLQDDSVRCHQLGQVGSSDQYAVLSQVMLGVARDEASTRTIWLWDHADWSSMCQAKYTAWVRYKGNPTRHKKYAHRAACRHMVATSKWAITRWEADMHRKLTGAGVGSKMWWVLVKEKQGIGQHESILPLTKPNGTLATSSRDKAELLGGLFSPKMTVQKPNRTPPLLQLECEEQLTTVAVTQERVTKSLLRKLVLFNICLVENMWCTVWKQARVVPVHKKRSKSDPGNYRPISLLSVVSKIFEKLVAEEVCRHFDHHNILLISDHLDPPKTCCCCSPELQDALENSLDTFVIAFDRIWHGGLLEKLRAKGIEGKQLLHLADYLRGRTLRVVVNSLPQGFGLGPILSAYADDCTLTCFYPLQDNQRAVQRVNSNWN</sequence>
<dbReference type="Pfam" id="PF00078">
    <property type="entry name" value="RVT_1"/>
    <property type="match status" value="1"/>
</dbReference>
<accession>A0A8J5JRK7</accession>
<keyword evidence="3" id="KW-0695">RNA-directed DNA polymerase</keyword>
<keyword evidence="3" id="KW-0808">Transferase</keyword>
<protein>
    <submittedName>
        <fullName evidence="3">RNA-directed DNA polymerase from transposon X-element-like 3</fullName>
    </submittedName>
</protein>
<keyword evidence="4" id="KW-1185">Reference proteome</keyword>
<name>A0A8J5JRK7_HOMAM</name>
<dbReference type="EMBL" id="JAHLQT010026502">
    <property type="protein sequence ID" value="KAG7162930.1"/>
    <property type="molecule type" value="Genomic_DNA"/>
</dbReference>
<dbReference type="GO" id="GO:0003964">
    <property type="term" value="F:RNA-directed DNA polymerase activity"/>
    <property type="evidence" value="ECO:0007669"/>
    <property type="project" value="UniProtKB-KW"/>
</dbReference>
<evidence type="ECO:0000256" key="1">
    <source>
        <dbReference type="SAM" id="MobiDB-lite"/>
    </source>
</evidence>
<comment type="caution">
    <text evidence="3">The sequence shown here is derived from an EMBL/GenBank/DDBJ whole genome shotgun (WGS) entry which is preliminary data.</text>
</comment>